<dbReference type="Proteomes" id="UP000799750">
    <property type="component" value="Unassembled WGS sequence"/>
</dbReference>
<reference evidence="3" key="1">
    <citation type="journal article" date="2020" name="Stud. Mycol.">
        <title>101 Dothideomycetes genomes: a test case for predicting lifestyles and emergence of pathogens.</title>
        <authorList>
            <person name="Haridas S."/>
            <person name="Albert R."/>
            <person name="Binder M."/>
            <person name="Bloem J."/>
            <person name="Labutti K."/>
            <person name="Salamov A."/>
            <person name="Andreopoulos B."/>
            <person name="Baker S."/>
            <person name="Barry K."/>
            <person name="Bills G."/>
            <person name="Bluhm B."/>
            <person name="Cannon C."/>
            <person name="Castanera R."/>
            <person name="Culley D."/>
            <person name="Daum C."/>
            <person name="Ezra D."/>
            <person name="Gonzalez J."/>
            <person name="Henrissat B."/>
            <person name="Kuo A."/>
            <person name="Liang C."/>
            <person name="Lipzen A."/>
            <person name="Lutzoni F."/>
            <person name="Magnuson J."/>
            <person name="Mondo S."/>
            <person name="Nolan M."/>
            <person name="Ohm R."/>
            <person name="Pangilinan J."/>
            <person name="Park H.-J."/>
            <person name="Ramirez L."/>
            <person name="Alfaro M."/>
            <person name="Sun H."/>
            <person name="Tritt A."/>
            <person name="Yoshinaga Y."/>
            <person name="Zwiers L.-H."/>
            <person name="Turgeon B."/>
            <person name="Goodwin S."/>
            <person name="Spatafora J."/>
            <person name="Crous P."/>
            <person name="Grigoriev I."/>
        </authorList>
    </citation>
    <scope>NUCLEOTIDE SEQUENCE</scope>
    <source>
        <strain evidence="3">CBS 269.34</strain>
    </source>
</reference>
<evidence type="ECO:0000256" key="2">
    <source>
        <dbReference type="SAM" id="MobiDB-lite"/>
    </source>
</evidence>
<feature type="coiled-coil region" evidence="1">
    <location>
        <begin position="122"/>
        <end position="191"/>
    </location>
</feature>
<sequence length="371" mass="42309">MEGELDISGDTPIQTPQSTVTLESQAMPEPQSTSVDTAVHVTTGHDGVPTINSHATDSMETPTELSLRARISSLETRLMVEKNENASLKNENASLYSLVQSSSSLEVADMREQRAKEVAASLIQVRELEEELLKRVEAKEKENETIRKVVAQEKKENAELVKSNRHLIEEAQALRSECSRQVDELQRAKDVITGLEYDKENRNHELKGYEHRERVICQELKSKEKELMSKEKEIDQFICSLWAKMDSLKAKSEHIELKDEEKDAEVARLKIKANSTWFEKEGLKARLWAIEDAVYRKDSGSNRPHKRPRTAIRFRTWPIVNGSDMARDMDVRAHLEFYGLHTGARLGAQCIYRPSRDILGMSLQTAIRKVQ</sequence>
<evidence type="ECO:0000313" key="4">
    <source>
        <dbReference type="Proteomes" id="UP000799750"/>
    </source>
</evidence>
<dbReference type="EMBL" id="MU004183">
    <property type="protein sequence ID" value="KAF2499940.1"/>
    <property type="molecule type" value="Genomic_DNA"/>
</dbReference>
<dbReference type="AlphaFoldDB" id="A0A6A6R7V9"/>
<protein>
    <submittedName>
        <fullName evidence="3">Uncharacterized protein</fullName>
    </submittedName>
</protein>
<name>A0A6A6R7V9_9PEZI</name>
<keyword evidence="4" id="KW-1185">Reference proteome</keyword>
<gene>
    <name evidence="3" type="ORF">BU16DRAFT_534584</name>
</gene>
<evidence type="ECO:0000313" key="3">
    <source>
        <dbReference type="EMBL" id="KAF2499940.1"/>
    </source>
</evidence>
<proteinExistence type="predicted"/>
<organism evidence="3 4">
    <name type="scientific">Lophium mytilinum</name>
    <dbReference type="NCBI Taxonomy" id="390894"/>
    <lineage>
        <taxon>Eukaryota</taxon>
        <taxon>Fungi</taxon>
        <taxon>Dikarya</taxon>
        <taxon>Ascomycota</taxon>
        <taxon>Pezizomycotina</taxon>
        <taxon>Dothideomycetes</taxon>
        <taxon>Pleosporomycetidae</taxon>
        <taxon>Mytilinidiales</taxon>
        <taxon>Mytilinidiaceae</taxon>
        <taxon>Lophium</taxon>
    </lineage>
</organism>
<feature type="compositionally biased region" description="Polar residues" evidence="2">
    <location>
        <begin position="11"/>
        <end position="32"/>
    </location>
</feature>
<evidence type="ECO:0000256" key="1">
    <source>
        <dbReference type="SAM" id="Coils"/>
    </source>
</evidence>
<keyword evidence="1" id="KW-0175">Coiled coil</keyword>
<accession>A0A6A6R7V9</accession>
<feature type="region of interest" description="Disordered" evidence="2">
    <location>
        <begin position="1"/>
        <end position="32"/>
    </location>
</feature>